<organism evidence="2 3">
    <name type="scientific">Flavobacterium chilense</name>
    <dbReference type="NCBI Taxonomy" id="946677"/>
    <lineage>
        <taxon>Bacteria</taxon>
        <taxon>Pseudomonadati</taxon>
        <taxon>Bacteroidota</taxon>
        <taxon>Flavobacteriia</taxon>
        <taxon>Flavobacteriales</taxon>
        <taxon>Flavobacteriaceae</taxon>
        <taxon>Flavobacterium</taxon>
    </lineage>
</organism>
<gene>
    <name evidence="2" type="ORF">SAMN05444484_101119</name>
</gene>
<keyword evidence="3" id="KW-1185">Reference proteome</keyword>
<dbReference type="Proteomes" id="UP000184028">
    <property type="component" value="Unassembled WGS sequence"/>
</dbReference>
<dbReference type="EMBL" id="FRBT01000001">
    <property type="protein sequence ID" value="SHL04710.1"/>
    <property type="molecule type" value="Genomic_DNA"/>
</dbReference>
<dbReference type="OrthoDB" id="1260873at2"/>
<feature type="domain" description="HTH cro/C1-type" evidence="1">
    <location>
        <begin position="78"/>
        <end position="113"/>
    </location>
</feature>
<evidence type="ECO:0000313" key="2">
    <source>
        <dbReference type="EMBL" id="SHL04710.1"/>
    </source>
</evidence>
<dbReference type="PROSITE" id="PS50943">
    <property type="entry name" value="HTH_CROC1"/>
    <property type="match status" value="1"/>
</dbReference>
<evidence type="ECO:0000259" key="1">
    <source>
        <dbReference type="PROSITE" id="PS50943"/>
    </source>
</evidence>
<evidence type="ECO:0000313" key="3">
    <source>
        <dbReference type="Proteomes" id="UP000184028"/>
    </source>
</evidence>
<dbReference type="InterPro" id="IPR001387">
    <property type="entry name" value="Cro/C1-type_HTH"/>
</dbReference>
<reference evidence="3" key="1">
    <citation type="submission" date="2016-11" db="EMBL/GenBank/DDBJ databases">
        <authorList>
            <person name="Varghese N."/>
            <person name="Submissions S."/>
        </authorList>
    </citation>
    <scope>NUCLEOTIDE SEQUENCE [LARGE SCALE GENOMIC DNA]</scope>
    <source>
        <strain evidence="3">DSM 24724</strain>
    </source>
</reference>
<proteinExistence type="predicted"/>
<sequence length="136" mass="15600">MTSYKIKYIKNNRYAKAYRLFILDMVNCNVKKISEENIKLKTALSLRRLLESNKNYPHNENDVDIIVKSYGKISDEGDIRKATVSNILNAKSVAKSTTLILILEAMGFSLTDFAKTYYSISESDIVAFKKFLLSRE</sequence>
<dbReference type="AlphaFoldDB" id="A0A1M6XFB5"/>
<dbReference type="RefSeq" id="WP_143154963.1">
    <property type="nucleotide sequence ID" value="NZ_FRBT01000001.1"/>
</dbReference>
<accession>A0A1M6XFB5</accession>
<protein>
    <recommendedName>
        <fullName evidence="1">HTH cro/C1-type domain-containing protein</fullName>
    </recommendedName>
</protein>
<name>A0A1M6XFB5_9FLAO</name>